<protein>
    <recommendedName>
        <fullName evidence="1">YknX-like C-terminal permuted SH3-like domain-containing protein</fullName>
    </recommendedName>
</protein>
<dbReference type="InterPro" id="IPR058637">
    <property type="entry name" value="YknX-like_C"/>
</dbReference>
<dbReference type="AlphaFoldDB" id="A0A645IEY3"/>
<feature type="domain" description="YknX-like C-terminal permuted SH3-like" evidence="1">
    <location>
        <begin position="101"/>
        <end position="169"/>
    </location>
</feature>
<dbReference type="GO" id="GO:0015562">
    <property type="term" value="F:efflux transmembrane transporter activity"/>
    <property type="evidence" value="ECO:0007669"/>
    <property type="project" value="TreeGrafter"/>
</dbReference>
<name>A0A645IEY3_9ZZZZ</name>
<organism evidence="2">
    <name type="scientific">bioreactor metagenome</name>
    <dbReference type="NCBI Taxonomy" id="1076179"/>
    <lineage>
        <taxon>unclassified sequences</taxon>
        <taxon>metagenomes</taxon>
        <taxon>ecological metagenomes</taxon>
    </lineage>
</organism>
<proteinExistence type="predicted"/>
<accession>A0A645IEY3</accession>
<dbReference type="GO" id="GO:1990281">
    <property type="term" value="C:efflux pump complex"/>
    <property type="evidence" value="ECO:0007669"/>
    <property type="project" value="TreeGrafter"/>
</dbReference>
<comment type="caution">
    <text evidence="2">The sequence shown here is derived from an EMBL/GenBank/DDBJ whole genome shotgun (WGS) entry which is preliminary data.</text>
</comment>
<dbReference type="EMBL" id="VSSQ01106185">
    <property type="protein sequence ID" value="MPN45933.1"/>
    <property type="molecule type" value="Genomic_DNA"/>
</dbReference>
<gene>
    <name evidence="2" type="ORF">SDC9_193512</name>
</gene>
<reference evidence="2" key="1">
    <citation type="submission" date="2019-08" db="EMBL/GenBank/DDBJ databases">
        <authorList>
            <person name="Kucharzyk K."/>
            <person name="Murdoch R.W."/>
            <person name="Higgins S."/>
            <person name="Loffler F."/>
        </authorList>
    </citation>
    <scope>NUCLEOTIDE SEQUENCE</scope>
</reference>
<dbReference type="Gene3D" id="2.40.30.170">
    <property type="match status" value="1"/>
</dbReference>
<dbReference type="PANTHER" id="PTHR30469">
    <property type="entry name" value="MULTIDRUG RESISTANCE PROTEIN MDTA"/>
    <property type="match status" value="1"/>
</dbReference>
<sequence>MTPIIELSSATQTVARANVLVQDAAALKLGQNVTVTQKIRNEEKHYPGTIVKISDYANTMQSPLGLEEQRVEVDVAFQSEEKLFLGYDLSLTIETMRKNSVIALPKTTVFEIDDKKYVWKIDGQTLKKQEVETGYESDFDYEITQGLSEGDLIILDPNDAQLEEGKKVKY</sequence>
<evidence type="ECO:0000313" key="2">
    <source>
        <dbReference type="EMBL" id="MPN45933.1"/>
    </source>
</evidence>
<dbReference type="Gene3D" id="2.40.420.20">
    <property type="match status" value="1"/>
</dbReference>
<evidence type="ECO:0000259" key="1">
    <source>
        <dbReference type="Pfam" id="PF25989"/>
    </source>
</evidence>
<dbReference type="Pfam" id="PF25989">
    <property type="entry name" value="YknX_C"/>
    <property type="match status" value="1"/>
</dbReference>